<reference evidence="9" key="1">
    <citation type="submission" date="2023-03" db="EMBL/GenBank/DDBJ databases">
        <title>Massive genome expansion in bonnet fungi (Mycena s.s.) driven by repeated elements and novel gene families across ecological guilds.</title>
        <authorList>
            <consortium name="Lawrence Berkeley National Laboratory"/>
            <person name="Harder C.B."/>
            <person name="Miyauchi S."/>
            <person name="Viragh M."/>
            <person name="Kuo A."/>
            <person name="Thoen E."/>
            <person name="Andreopoulos B."/>
            <person name="Lu D."/>
            <person name="Skrede I."/>
            <person name="Drula E."/>
            <person name="Henrissat B."/>
            <person name="Morin E."/>
            <person name="Kohler A."/>
            <person name="Barry K."/>
            <person name="LaButti K."/>
            <person name="Morin E."/>
            <person name="Salamov A."/>
            <person name="Lipzen A."/>
            <person name="Mereny Z."/>
            <person name="Hegedus B."/>
            <person name="Baldrian P."/>
            <person name="Stursova M."/>
            <person name="Weitz H."/>
            <person name="Taylor A."/>
            <person name="Grigoriev I.V."/>
            <person name="Nagy L.G."/>
            <person name="Martin F."/>
            <person name="Kauserud H."/>
        </authorList>
    </citation>
    <scope>NUCLEOTIDE SEQUENCE</scope>
    <source>
        <strain evidence="9">CBHHK182m</strain>
    </source>
</reference>
<dbReference type="GO" id="GO:0016020">
    <property type="term" value="C:membrane"/>
    <property type="evidence" value="ECO:0007669"/>
    <property type="project" value="UniProtKB-SubCell"/>
</dbReference>
<feature type="transmembrane region" description="Helical" evidence="7">
    <location>
        <begin position="140"/>
        <end position="161"/>
    </location>
</feature>
<evidence type="ECO:0000256" key="4">
    <source>
        <dbReference type="ARBA" id="ARBA00022989"/>
    </source>
</evidence>
<evidence type="ECO:0000313" key="10">
    <source>
        <dbReference type="Proteomes" id="UP001215598"/>
    </source>
</evidence>
<dbReference type="Pfam" id="PF07690">
    <property type="entry name" value="MFS_1"/>
    <property type="match status" value="1"/>
</dbReference>
<feature type="transmembrane region" description="Helical" evidence="7">
    <location>
        <begin position="315"/>
        <end position="334"/>
    </location>
</feature>
<dbReference type="PROSITE" id="PS50850">
    <property type="entry name" value="MFS"/>
    <property type="match status" value="1"/>
</dbReference>
<dbReference type="SUPFAM" id="SSF103473">
    <property type="entry name" value="MFS general substrate transporter"/>
    <property type="match status" value="1"/>
</dbReference>
<comment type="caution">
    <text evidence="9">The sequence shown here is derived from an EMBL/GenBank/DDBJ whole genome shotgun (WGS) entry which is preliminary data.</text>
</comment>
<dbReference type="InterPro" id="IPR011701">
    <property type="entry name" value="MFS"/>
</dbReference>
<dbReference type="EMBL" id="JARKIB010000015">
    <property type="protein sequence ID" value="KAJ7771705.1"/>
    <property type="molecule type" value="Genomic_DNA"/>
</dbReference>
<proteinExistence type="predicted"/>
<keyword evidence="10" id="KW-1185">Reference proteome</keyword>
<feature type="transmembrane region" description="Helical" evidence="7">
    <location>
        <begin position="78"/>
        <end position="103"/>
    </location>
</feature>
<feature type="transmembrane region" description="Helical" evidence="7">
    <location>
        <begin position="419"/>
        <end position="440"/>
    </location>
</feature>
<accession>A0AAD7JTW6</accession>
<feature type="region of interest" description="Disordered" evidence="6">
    <location>
        <begin position="1"/>
        <end position="32"/>
    </location>
</feature>
<evidence type="ECO:0000313" key="9">
    <source>
        <dbReference type="EMBL" id="KAJ7771705.1"/>
    </source>
</evidence>
<dbReference type="Gene3D" id="1.20.1250.20">
    <property type="entry name" value="MFS general substrate transporter like domains"/>
    <property type="match status" value="1"/>
</dbReference>
<dbReference type="Proteomes" id="UP001215598">
    <property type="component" value="Unassembled WGS sequence"/>
</dbReference>
<feature type="transmembrane region" description="Helical" evidence="7">
    <location>
        <begin position="215"/>
        <end position="237"/>
    </location>
</feature>
<keyword evidence="5 7" id="KW-0472">Membrane</keyword>
<evidence type="ECO:0000256" key="7">
    <source>
        <dbReference type="SAM" id="Phobius"/>
    </source>
</evidence>
<keyword evidence="4 7" id="KW-1133">Transmembrane helix</keyword>
<evidence type="ECO:0000259" key="8">
    <source>
        <dbReference type="PROSITE" id="PS50850"/>
    </source>
</evidence>
<evidence type="ECO:0000256" key="5">
    <source>
        <dbReference type="ARBA" id="ARBA00023136"/>
    </source>
</evidence>
<dbReference type="PANTHER" id="PTHR23504">
    <property type="entry name" value="MAJOR FACILITATOR SUPERFAMILY DOMAIN-CONTAINING PROTEIN 10"/>
    <property type="match status" value="1"/>
</dbReference>
<feature type="transmembrane region" description="Helical" evidence="7">
    <location>
        <begin position="282"/>
        <end position="303"/>
    </location>
</feature>
<evidence type="ECO:0000256" key="1">
    <source>
        <dbReference type="ARBA" id="ARBA00004141"/>
    </source>
</evidence>
<feature type="transmembrane region" description="Helical" evidence="7">
    <location>
        <begin position="346"/>
        <end position="364"/>
    </location>
</feature>
<organism evidence="9 10">
    <name type="scientific">Mycena metata</name>
    <dbReference type="NCBI Taxonomy" id="1033252"/>
    <lineage>
        <taxon>Eukaryota</taxon>
        <taxon>Fungi</taxon>
        <taxon>Dikarya</taxon>
        <taxon>Basidiomycota</taxon>
        <taxon>Agaricomycotina</taxon>
        <taxon>Agaricomycetes</taxon>
        <taxon>Agaricomycetidae</taxon>
        <taxon>Agaricales</taxon>
        <taxon>Marasmiineae</taxon>
        <taxon>Mycenaceae</taxon>
        <taxon>Mycena</taxon>
    </lineage>
</organism>
<keyword evidence="2" id="KW-0813">Transport</keyword>
<dbReference type="GO" id="GO:0022857">
    <property type="term" value="F:transmembrane transporter activity"/>
    <property type="evidence" value="ECO:0007669"/>
    <property type="project" value="InterPro"/>
</dbReference>
<protein>
    <submittedName>
        <fullName evidence="9">Major facilitator superfamily domain-containing protein</fullName>
    </submittedName>
</protein>
<dbReference type="InterPro" id="IPR036259">
    <property type="entry name" value="MFS_trans_sf"/>
</dbReference>
<feature type="transmembrane region" description="Helical" evidence="7">
    <location>
        <begin position="452"/>
        <end position="471"/>
    </location>
</feature>
<feature type="domain" description="Major facilitator superfamily (MFS) profile" evidence="8">
    <location>
        <begin position="36"/>
        <end position="476"/>
    </location>
</feature>
<feature type="transmembrane region" description="Helical" evidence="7">
    <location>
        <begin position="376"/>
        <end position="398"/>
    </location>
</feature>
<dbReference type="InterPro" id="IPR020846">
    <property type="entry name" value="MFS_dom"/>
</dbReference>
<evidence type="ECO:0000256" key="3">
    <source>
        <dbReference type="ARBA" id="ARBA00022692"/>
    </source>
</evidence>
<evidence type="ECO:0000256" key="2">
    <source>
        <dbReference type="ARBA" id="ARBA00022448"/>
    </source>
</evidence>
<evidence type="ECO:0000256" key="6">
    <source>
        <dbReference type="SAM" id="MobiDB-lite"/>
    </source>
</evidence>
<gene>
    <name evidence="9" type="ORF">B0H16DRAFT_1305970</name>
</gene>
<dbReference type="AlphaFoldDB" id="A0AAD7JTW6"/>
<feature type="transmembrane region" description="Helical" evidence="7">
    <location>
        <begin position="173"/>
        <end position="195"/>
    </location>
</feature>
<feature type="transmembrane region" description="Helical" evidence="7">
    <location>
        <begin position="115"/>
        <end position="134"/>
    </location>
</feature>
<comment type="subcellular location">
    <subcellularLocation>
        <location evidence="1">Membrane</location>
        <topology evidence="1">Multi-pass membrane protein</topology>
    </subcellularLocation>
</comment>
<keyword evidence="3 7" id="KW-0812">Transmembrane</keyword>
<name>A0AAD7JTW6_9AGAR</name>
<dbReference type="PANTHER" id="PTHR23504:SF15">
    <property type="entry name" value="MAJOR FACILITATOR SUPERFAMILY (MFS) PROFILE DOMAIN-CONTAINING PROTEIN"/>
    <property type="match status" value="1"/>
</dbReference>
<sequence length="477" mass="51806">MSSNSPETDETRPLLSDSASLESQPPKETKQVTPLPRLQLTALMLVDPIAYSQIFPYINSMLSDLRVTDDPSKVGFVIISLAFFRVLVESTYAATQLLAIWQWSKLSDTIGRRPVIMAGTLGVVLTTFLFGLSGSLFSVVFFRGLGGIFGGNIAVFHAVLGEITDSSNQHLAYPIYGFIWPIGTIIGPLLGGLLSNLDTRYPAYFGFQFIKTHPYFAPGLASACIAFLGLVFVYFFLDETLPSKRKQCGQETAPSRSGALRPPTFVELLAIPVIRALTLSGFALNFISTAFDVVFVLFCYTAVESGGLAFTATQIGYSLAISGIISCGMQILLLPILLRKMPAAKLYNNCMLAWAFTFMLLPLLNLLARCGPNEGIWLWCGVVGVLVSSRLAWLAFSVSMILVRDHTPNPTALGSTNGLVQFAMCVSRAISPTFISSAFALSIENKLVGGHLWVFIMTVFSLAGASLTWRIPAVPMQ</sequence>